<sequence>MSEDSYGAIYTLTATSEFNGFVGNRRKLINTVGKMIVPSGRRLSSGDTTTTVTFEVEGEEYTLEVENDTDSSSKKALVTVAIVVIVIGPVFILVSFVFLLHCLLKKHLRSSTETGEQTTTQV</sequence>
<dbReference type="KEGG" id="vg:37618412"/>
<evidence type="ECO:0000313" key="3">
    <source>
        <dbReference type="Proteomes" id="UP000232488"/>
    </source>
</evidence>
<keyword evidence="1" id="KW-0812">Transmembrane</keyword>
<keyword evidence="1" id="KW-1133">Transmembrane helix</keyword>
<dbReference type="RefSeq" id="YP_009507428.1">
    <property type="nucleotide sequence ID" value="NC_038553.1"/>
</dbReference>
<keyword evidence="1" id="KW-0472">Membrane</keyword>
<dbReference type="GeneID" id="37618412"/>
<gene>
    <name evidence="2" type="primary">HaV53_ORF31</name>
</gene>
<organism evidence="2 3">
    <name type="scientific">Heterosigma akashiwo virus 01</name>
    <name type="common">HaV01</name>
    <dbReference type="NCBI Taxonomy" id="97195"/>
    <lineage>
        <taxon>Viruses</taxon>
        <taxon>Varidnaviria</taxon>
        <taxon>Bamfordvirae</taxon>
        <taxon>Nucleocytoviricota</taxon>
        <taxon>Megaviricetes</taxon>
        <taxon>Algavirales</taxon>
        <taxon>Phycodnaviridae</taxon>
        <taxon>Raphidovirus</taxon>
        <taxon>Raphidovirus japonicum</taxon>
    </lineage>
</organism>
<evidence type="ECO:0000256" key="1">
    <source>
        <dbReference type="SAM" id="Phobius"/>
    </source>
</evidence>
<feature type="transmembrane region" description="Helical" evidence="1">
    <location>
        <begin position="76"/>
        <end position="100"/>
    </location>
</feature>
<evidence type="ECO:0000313" key="2">
    <source>
        <dbReference type="EMBL" id="AOM63362.1"/>
    </source>
</evidence>
<accession>A0A1C9C503</accession>
<reference evidence="2 3" key="1">
    <citation type="submission" date="2016-03" db="EMBL/GenBank/DDBJ databases">
        <title>Genome sequences of a Phycodnavirus, Heterosigma akashiwo virus strain 53.</title>
        <authorList>
            <person name="Ueki S."/>
            <person name="Ogura Y."/>
            <person name="Hayashi T."/>
        </authorList>
    </citation>
    <scope>NUCLEOTIDE SEQUENCE [LARGE SCALE GENOMIC DNA]</scope>
    <source>
        <strain evidence="2">HaV53</strain>
    </source>
</reference>
<proteinExistence type="predicted"/>
<protein>
    <submittedName>
        <fullName evidence="2">Uncharacterized protein</fullName>
    </submittedName>
</protein>
<keyword evidence="3" id="KW-1185">Reference proteome</keyword>
<name>A0A1C9C503_HAV01</name>
<dbReference type="EMBL" id="KX008963">
    <property type="protein sequence ID" value="AOM63362.1"/>
    <property type="molecule type" value="Genomic_DNA"/>
</dbReference>
<organismHost>
    <name type="scientific">Heterosigma akashiwo</name>
    <name type="common">Chromophytic alga</name>
    <name type="synonym">Heterosigma carterae</name>
    <dbReference type="NCBI Taxonomy" id="2829"/>
</organismHost>
<dbReference type="Proteomes" id="UP000232488">
    <property type="component" value="Segment"/>
</dbReference>